<dbReference type="STRING" id="396014.BF93_17210"/>
<accession>Z9JTL0</accession>
<evidence type="ECO:0000313" key="3">
    <source>
        <dbReference type="Proteomes" id="UP000023067"/>
    </source>
</evidence>
<keyword evidence="1" id="KW-0472">Membrane</keyword>
<proteinExistence type="predicted"/>
<dbReference type="Proteomes" id="UP000023067">
    <property type="component" value="Unassembled WGS sequence"/>
</dbReference>
<gene>
    <name evidence="2" type="ORF">BF93_17210</name>
</gene>
<protein>
    <submittedName>
        <fullName evidence="2">Uncharacterized protein</fullName>
    </submittedName>
</protein>
<keyword evidence="1" id="KW-0812">Transmembrane</keyword>
<dbReference type="AlphaFoldDB" id="Z9JTL0"/>
<keyword evidence="1" id="KW-1133">Transmembrane helix</keyword>
<name>Z9JTL0_9MICO</name>
<reference evidence="2 3" key="1">
    <citation type="submission" date="2014-02" db="EMBL/GenBank/DDBJ databases">
        <title>Genome sequence of Brachybacterium phenoliresistens strain W13A50.</title>
        <authorList>
            <person name="Wang X."/>
        </authorList>
    </citation>
    <scope>NUCLEOTIDE SEQUENCE [LARGE SCALE GENOMIC DNA]</scope>
    <source>
        <strain evidence="2 3">W13A50</strain>
    </source>
</reference>
<keyword evidence="3" id="KW-1185">Reference proteome</keyword>
<organism evidence="2 3">
    <name type="scientific">Brachybacterium phenoliresistens</name>
    <dbReference type="NCBI Taxonomy" id="396014"/>
    <lineage>
        <taxon>Bacteria</taxon>
        <taxon>Bacillati</taxon>
        <taxon>Actinomycetota</taxon>
        <taxon>Actinomycetes</taxon>
        <taxon>Micrococcales</taxon>
        <taxon>Dermabacteraceae</taxon>
        <taxon>Brachybacterium</taxon>
    </lineage>
</organism>
<evidence type="ECO:0000313" key="2">
    <source>
        <dbReference type="EMBL" id="EWS81373.1"/>
    </source>
</evidence>
<feature type="transmembrane region" description="Helical" evidence="1">
    <location>
        <begin position="75"/>
        <end position="98"/>
    </location>
</feature>
<feature type="transmembrane region" description="Helical" evidence="1">
    <location>
        <begin position="42"/>
        <end position="63"/>
    </location>
</feature>
<dbReference type="EMBL" id="JDYK01000008">
    <property type="protein sequence ID" value="EWS81373.1"/>
    <property type="molecule type" value="Genomic_DNA"/>
</dbReference>
<comment type="caution">
    <text evidence="2">The sequence shown here is derived from an EMBL/GenBank/DDBJ whole genome shotgun (WGS) entry which is preliminary data.</text>
</comment>
<sequence length="108" mass="11202">MALGVVVFLAVPTLLVLLGAAEIVLAVLDLRSPMRVVPGRRLSARLLLVAGIGTVICAVISLAPLYSELQYGAVLWPVVALALALIWNVVAVGGAILARVVRPRTPGS</sequence>
<evidence type="ECO:0000256" key="1">
    <source>
        <dbReference type="SAM" id="Phobius"/>
    </source>
</evidence>
<feature type="transmembrane region" description="Helical" evidence="1">
    <location>
        <begin position="6"/>
        <end position="30"/>
    </location>
</feature>
<dbReference type="HOGENOM" id="CLU_2191978_0_0_11"/>
<dbReference type="RefSeq" id="WP_038372151.1">
    <property type="nucleotide sequence ID" value="NZ_KK069993.1"/>
</dbReference>
<dbReference type="PATRIC" id="fig|396014.3.peg.1783"/>